<evidence type="ECO:0000256" key="1">
    <source>
        <dbReference type="ARBA" id="ARBA00022679"/>
    </source>
</evidence>
<dbReference type="InterPro" id="IPR048254">
    <property type="entry name" value="CDP_ALCOHOL_P_TRANSF_CS"/>
</dbReference>
<dbReference type="InterPro" id="IPR043130">
    <property type="entry name" value="CDP-OH_PTrfase_TM_dom"/>
</dbReference>
<comment type="similarity">
    <text evidence="2">Belongs to the CDP-alcohol phosphatidyltransferase class-I family.</text>
</comment>
<dbReference type="InterPro" id="IPR000462">
    <property type="entry name" value="CDP-OH_P_trans"/>
</dbReference>
<dbReference type="Gene3D" id="1.20.120.1760">
    <property type="match status" value="1"/>
</dbReference>
<dbReference type="RefSeq" id="WP_147139342.1">
    <property type="nucleotide sequence ID" value="NZ_BAABIJ010000002.1"/>
</dbReference>
<organism evidence="5 6">
    <name type="scientific">Stackebrandtia albiflava</name>
    <dbReference type="NCBI Taxonomy" id="406432"/>
    <lineage>
        <taxon>Bacteria</taxon>
        <taxon>Bacillati</taxon>
        <taxon>Actinomycetota</taxon>
        <taxon>Actinomycetes</taxon>
        <taxon>Glycomycetales</taxon>
        <taxon>Glycomycetaceae</taxon>
        <taxon>Stackebrandtia</taxon>
    </lineage>
</organism>
<keyword evidence="3" id="KW-0472">Membrane</keyword>
<keyword evidence="3" id="KW-0812">Transmembrane</keyword>
<comment type="caution">
    <text evidence="5">The sequence shown here is derived from an EMBL/GenBank/DDBJ whole genome shotgun (WGS) entry which is preliminary data.</text>
</comment>
<evidence type="ECO:0000256" key="3">
    <source>
        <dbReference type="SAM" id="Phobius"/>
    </source>
</evidence>
<reference evidence="5 6" key="1">
    <citation type="journal article" date="2013" name="Stand. Genomic Sci.">
        <title>Genomic Encyclopedia of Type Strains, Phase I: The one thousand microbial genomes (KMG-I) project.</title>
        <authorList>
            <person name="Kyrpides N.C."/>
            <person name="Woyke T."/>
            <person name="Eisen J.A."/>
            <person name="Garrity G."/>
            <person name="Lilburn T.G."/>
            <person name="Beck B.J."/>
            <person name="Whitman W.B."/>
            <person name="Hugenholtz P."/>
            <person name="Klenk H.P."/>
        </authorList>
    </citation>
    <scope>NUCLEOTIDE SEQUENCE [LARGE SCALE GENOMIC DNA]</scope>
    <source>
        <strain evidence="5 6">DSM 45044</strain>
    </source>
</reference>
<dbReference type="AlphaFoldDB" id="A0A562V340"/>
<dbReference type="InterPro" id="IPR045985">
    <property type="entry name" value="DUF5941"/>
</dbReference>
<protein>
    <submittedName>
        <fullName evidence="5">CDP-alcohol phosphatidyltransferase-like enzyme</fullName>
    </submittedName>
</protein>
<dbReference type="GO" id="GO:0008654">
    <property type="term" value="P:phospholipid biosynthetic process"/>
    <property type="evidence" value="ECO:0007669"/>
    <property type="project" value="InterPro"/>
</dbReference>
<evidence type="ECO:0000259" key="4">
    <source>
        <dbReference type="Pfam" id="PF19365"/>
    </source>
</evidence>
<feature type="transmembrane region" description="Helical" evidence="3">
    <location>
        <begin position="461"/>
        <end position="483"/>
    </location>
</feature>
<keyword evidence="3" id="KW-1133">Transmembrane helix</keyword>
<keyword evidence="1 2" id="KW-0808">Transferase</keyword>
<feature type="transmembrane region" description="Helical" evidence="3">
    <location>
        <begin position="559"/>
        <end position="576"/>
    </location>
</feature>
<gene>
    <name evidence="5" type="ORF">LX16_3075</name>
</gene>
<sequence length="703" mass="74107">MRAVLLATSPGAEAHLPPPLHGRPGETVTGRLRRQLAGFGVTDVTVIGRPEIMPGLPVDPESTPGRVTVRTATNPAGDLRLLAEAVTGDEPVLLLTADALLADTAISAVLSDPTERSGVLVGPLEDARPGEPPLRRDRGLVLSVGTGFHRAAGADAAGCGVLKITEPFLPELRAAVAQLLADDITELTGETDAWTLVLLAVVRGGTKLTAYSVPGVPYGRVDSQSAAESLHEDITRCDEDAVRMRLCVKADDDLFATYSISSYSRHLVRFFRRVRLTPVAVTWLSIFLAFGAAALFVQASRPALIGGALLMYVSFALDCVDGQLARYTHRFTAFGGWLDMIADRAKEYLIYGGLAWGAAASGHDWAWPLAIAALSVQVVRHMTDTWYGTMQDAATLRQATRSLLYAEDGFATTGGGETAPGSAAVRLGRTLGRLSARFTAQRRSPAYWFKRTIVFPVGERWLVMGLGAALFNGEVALAALLAWQLVAFAYTLAGRTLRAWSAKVAVLARPDKAVHRDDGPLSRLLPALTVPPLPVLAVAVAGIGVAIVLAATGAGAARWVTVVAGIVLLAAVTTAGNRHAGPLDWLVPAGLRAGEYGLAVACGLVGGVPLPLVFGLLTAFALYHYDLAARVDKAASPMGSREFGLGWEGRALLLLVALIPGVATWLFALLTAHMVLVFLGGALLGRRRAARRPGSPERVATAA</sequence>
<accession>A0A562V340</accession>
<dbReference type="Proteomes" id="UP000321617">
    <property type="component" value="Unassembled WGS sequence"/>
</dbReference>
<feature type="transmembrane region" description="Helical" evidence="3">
    <location>
        <begin position="276"/>
        <end position="297"/>
    </location>
</feature>
<dbReference type="GO" id="GO:0016780">
    <property type="term" value="F:phosphotransferase activity, for other substituted phosphate groups"/>
    <property type="evidence" value="ECO:0007669"/>
    <property type="project" value="InterPro"/>
</dbReference>
<dbReference type="PROSITE" id="PS00379">
    <property type="entry name" value="CDP_ALCOHOL_P_TRANSF"/>
    <property type="match status" value="1"/>
</dbReference>
<evidence type="ECO:0000313" key="5">
    <source>
        <dbReference type="EMBL" id="TWJ12319.1"/>
    </source>
</evidence>
<keyword evidence="6" id="KW-1185">Reference proteome</keyword>
<evidence type="ECO:0000256" key="2">
    <source>
        <dbReference type="RuleBase" id="RU003750"/>
    </source>
</evidence>
<proteinExistence type="inferred from homology"/>
<dbReference type="Pfam" id="PF01066">
    <property type="entry name" value="CDP-OH_P_transf"/>
    <property type="match status" value="1"/>
</dbReference>
<dbReference type="EMBL" id="VLLL01000006">
    <property type="protein sequence ID" value="TWJ12319.1"/>
    <property type="molecule type" value="Genomic_DNA"/>
</dbReference>
<dbReference type="OrthoDB" id="4850070at2"/>
<feature type="domain" description="DUF5941" evidence="4">
    <location>
        <begin position="517"/>
        <end position="673"/>
    </location>
</feature>
<feature type="transmembrane region" description="Helical" evidence="3">
    <location>
        <begin position="533"/>
        <end position="552"/>
    </location>
</feature>
<name>A0A562V340_9ACTN</name>
<evidence type="ECO:0000313" key="6">
    <source>
        <dbReference type="Proteomes" id="UP000321617"/>
    </source>
</evidence>
<dbReference type="Pfam" id="PF19365">
    <property type="entry name" value="DUF5941"/>
    <property type="match status" value="1"/>
</dbReference>
<feature type="transmembrane region" description="Helical" evidence="3">
    <location>
        <begin position="596"/>
        <end position="623"/>
    </location>
</feature>
<dbReference type="GO" id="GO:0016020">
    <property type="term" value="C:membrane"/>
    <property type="evidence" value="ECO:0007669"/>
    <property type="project" value="InterPro"/>
</dbReference>